<evidence type="ECO:0000256" key="1">
    <source>
        <dbReference type="SAM" id="MobiDB-lite"/>
    </source>
</evidence>
<dbReference type="EMBL" id="CAXAMN010024695">
    <property type="protein sequence ID" value="CAK9089161.1"/>
    <property type="molecule type" value="Genomic_DNA"/>
</dbReference>
<gene>
    <name evidence="2" type="ORF">CCMP2556_LOCUS42936</name>
</gene>
<evidence type="ECO:0000313" key="2">
    <source>
        <dbReference type="EMBL" id="CAK9089161.1"/>
    </source>
</evidence>
<dbReference type="Proteomes" id="UP001642484">
    <property type="component" value="Unassembled WGS sequence"/>
</dbReference>
<protein>
    <submittedName>
        <fullName evidence="2">Uncharacterized protein</fullName>
    </submittedName>
</protein>
<sequence length="226" mass="25403">MRRLQRPGPEGVEGCWVVLFRRSSQNQPIEVGQDPSSFEYPRPGYPRFSGSERSGHWRPLLEGGKRRCAALAEVNLSMDASNLKEEVVTQRLQQHADAFRDSSFDNVKKETDILTGQRRQRLDAAALERDERTFIERIEGLVGNKSTPAIRQLRPTLKKTKSMPKLLGQRVPDSKPKLAGKPTAVLEQISRQMAQEVRAETLEINMEVEKVTWTQVSAGNLLGGLG</sequence>
<organism evidence="2 3">
    <name type="scientific">Durusdinium trenchii</name>
    <dbReference type="NCBI Taxonomy" id="1381693"/>
    <lineage>
        <taxon>Eukaryota</taxon>
        <taxon>Sar</taxon>
        <taxon>Alveolata</taxon>
        <taxon>Dinophyceae</taxon>
        <taxon>Suessiales</taxon>
        <taxon>Symbiodiniaceae</taxon>
        <taxon>Durusdinium</taxon>
    </lineage>
</organism>
<evidence type="ECO:0000313" key="3">
    <source>
        <dbReference type="Proteomes" id="UP001642484"/>
    </source>
</evidence>
<keyword evidence="3" id="KW-1185">Reference proteome</keyword>
<name>A0ABP0QLS1_9DINO</name>
<accession>A0ABP0QLS1</accession>
<feature type="region of interest" description="Disordered" evidence="1">
    <location>
        <begin position="27"/>
        <end position="56"/>
    </location>
</feature>
<comment type="caution">
    <text evidence="2">The sequence shown here is derived from an EMBL/GenBank/DDBJ whole genome shotgun (WGS) entry which is preliminary data.</text>
</comment>
<reference evidence="2 3" key="1">
    <citation type="submission" date="2024-02" db="EMBL/GenBank/DDBJ databases">
        <authorList>
            <person name="Chen Y."/>
            <person name="Shah S."/>
            <person name="Dougan E. K."/>
            <person name="Thang M."/>
            <person name="Chan C."/>
        </authorList>
    </citation>
    <scope>NUCLEOTIDE SEQUENCE [LARGE SCALE GENOMIC DNA]</scope>
</reference>
<proteinExistence type="predicted"/>